<dbReference type="EMBL" id="JAWRVI010000023">
    <property type="protein sequence ID" value="KAK4088639.1"/>
    <property type="molecule type" value="Genomic_DNA"/>
</dbReference>
<proteinExistence type="predicted"/>
<organism evidence="2 3">
    <name type="scientific">Purpureocillium lilacinum</name>
    <name type="common">Paecilomyces lilacinus</name>
    <dbReference type="NCBI Taxonomy" id="33203"/>
    <lineage>
        <taxon>Eukaryota</taxon>
        <taxon>Fungi</taxon>
        <taxon>Dikarya</taxon>
        <taxon>Ascomycota</taxon>
        <taxon>Pezizomycotina</taxon>
        <taxon>Sordariomycetes</taxon>
        <taxon>Hypocreomycetidae</taxon>
        <taxon>Hypocreales</taxon>
        <taxon>Ophiocordycipitaceae</taxon>
        <taxon>Purpureocillium</taxon>
    </lineage>
</organism>
<sequence length="349" mass="37754">MRFSMLRTISIPQAVGPCWQRRAATRQRLDAANRVLLAEPWPRATRQIDEASTCLGRHLIAAGDPGLERGSWMCGIIISVTPIFVNAVAMLVKGGRRPLCAPVSDGYNIQRESMVPRSSSRAELLNITSHSRQPDPSCTVFSTYRTAPWSLRHMIGRACGDRLNSDKDDSDGTNKTARDGACAIARQNQVALCQGSETGLVPNPWFLGGGHDEHDKGRLPAKNPSFSMLRRAVLSCSVSGRLPSLHHQAESGSDSAMQIARSSDAAAHRASSLATYRTQDDPARPLRRASSCLCLAPPPGLRQAQPLPFASETRLPLSDAVLYPDGSRKRSGSLEARPGHASSHVAPQK</sequence>
<accession>A0ABR0BX68</accession>
<protein>
    <submittedName>
        <fullName evidence="2">Uncharacterized protein</fullName>
    </submittedName>
</protein>
<name>A0ABR0BX68_PURLI</name>
<feature type="region of interest" description="Disordered" evidence="1">
    <location>
        <begin position="322"/>
        <end position="349"/>
    </location>
</feature>
<keyword evidence="3" id="KW-1185">Reference proteome</keyword>
<evidence type="ECO:0000256" key="1">
    <source>
        <dbReference type="SAM" id="MobiDB-lite"/>
    </source>
</evidence>
<comment type="caution">
    <text evidence="2">The sequence shown here is derived from an EMBL/GenBank/DDBJ whole genome shotgun (WGS) entry which is preliminary data.</text>
</comment>
<gene>
    <name evidence="2" type="ORF">Purlil1_6850</name>
</gene>
<dbReference type="Proteomes" id="UP001287286">
    <property type="component" value="Unassembled WGS sequence"/>
</dbReference>
<evidence type="ECO:0000313" key="2">
    <source>
        <dbReference type="EMBL" id="KAK4088639.1"/>
    </source>
</evidence>
<reference evidence="2 3" key="1">
    <citation type="journal article" date="2024" name="Microbiol. Resour. Announc.">
        <title>Genome annotations for the ascomycete fungi Trichoderma harzianum, Trichoderma aggressivum, and Purpureocillium lilacinum.</title>
        <authorList>
            <person name="Beijen E.P.W."/>
            <person name="Ohm R.A."/>
        </authorList>
    </citation>
    <scope>NUCLEOTIDE SEQUENCE [LARGE SCALE GENOMIC DNA]</scope>
    <source>
        <strain evidence="2 3">CBS 150709</strain>
    </source>
</reference>
<evidence type="ECO:0000313" key="3">
    <source>
        <dbReference type="Proteomes" id="UP001287286"/>
    </source>
</evidence>